<accession>A0A7U3SQR8</accession>
<name>A0A7U3SQR8_9SPHI</name>
<protein>
    <recommendedName>
        <fullName evidence="3">PD-(D/E)XK nuclease superfamily protein</fullName>
    </recommendedName>
</protein>
<proteinExistence type="predicted"/>
<evidence type="ECO:0000313" key="2">
    <source>
        <dbReference type="Proteomes" id="UP000594759"/>
    </source>
</evidence>
<dbReference type="KEGG" id="pex:IZT61_16355"/>
<gene>
    <name evidence="1" type="ORF">IZT61_16355</name>
</gene>
<dbReference type="AlphaFoldDB" id="A0A7U3SQR8"/>
<dbReference type="RefSeq" id="WP_196098113.1">
    <property type="nucleotide sequence ID" value="NZ_CP064939.1"/>
</dbReference>
<sequence>MQYIAVLGYKDVFNEDIPENPLAYIEAYPTEFLLLRLSKINAMLFQDPDSRNVDSEIIKHAIFADIQGFEIPAEFQNNFKSEKRWFSPAPIAMLITEILKDFKTVEKDRVINTLAFSRNLFKTILIYNQLYYSRYGDEDMMSLQGVFRLEIMQQNYLRNTGPMKMMTLMKFAFISKFLDVHLALKQDAIEFCKEMQLGNPWLYGKFFLEVLTLALTSVNKGKHVLNVKDMPERLMREYAIDISKLSGKDQLSLNMDIVPKPFYFIDDNQAIILDYSFFQYAVEQGFFYSFYQNSPLKNDKRFKDYNTFKSYIGLHFFEKFLVERYLKAIFHKQNQKIISTDKYQDYIVKASSTDVFIFEVKMTDVHAKTIEQMDYKKFKIFLDENFLSEKSNGKKDKGAAQIIRQIDNLTEPASELLKMVGIKSLKKINIYPVIICSDSNVDISGAQQYVNAIFNEKLQNRRESFQSIKPLMLLHVDFLIKYFGPLKNNSALLSELLNGYFKSQKTLNQNLKAHPGIHNYFVAKRPFHAYLSAKNLPDTLEETVKTMTESFDLQIIDFGITEYQNGKTNLTDPVSLNL</sequence>
<keyword evidence="2" id="KW-1185">Reference proteome</keyword>
<dbReference type="EMBL" id="CP064939">
    <property type="protein sequence ID" value="QPH38636.1"/>
    <property type="molecule type" value="Genomic_DNA"/>
</dbReference>
<evidence type="ECO:0008006" key="3">
    <source>
        <dbReference type="Google" id="ProtNLM"/>
    </source>
</evidence>
<reference evidence="1 2" key="1">
    <citation type="submission" date="2020-11" db="EMBL/GenBank/DDBJ databases">
        <title>Pedobacter endophytica, an endophytic bacteria isolated form Carex pumila.</title>
        <authorList>
            <person name="Peng Y."/>
            <person name="Jiang L."/>
            <person name="Lee J."/>
        </authorList>
    </citation>
    <scope>NUCLEOTIDE SEQUENCE [LARGE SCALE GENOMIC DNA]</scope>
    <source>
        <strain evidence="1 2">JBR3-12</strain>
    </source>
</reference>
<evidence type="ECO:0000313" key="1">
    <source>
        <dbReference type="EMBL" id="QPH38636.1"/>
    </source>
</evidence>
<organism evidence="1 2">
    <name type="scientific">Pedobacter endophyticus</name>
    <dbReference type="NCBI Taxonomy" id="2789740"/>
    <lineage>
        <taxon>Bacteria</taxon>
        <taxon>Pseudomonadati</taxon>
        <taxon>Bacteroidota</taxon>
        <taxon>Sphingobacteriia</taxon>
        <taxon>Sphingobacteriales</taxon>
        <taxon>Sphingobacteriaceae</taxon>
        <taxon>Pedobacter</taxon>
    </lineage>
</organism>
<dbReference type="Proteomes" id="UP000594759">
    <property type="component" value="Chromosome"/>
</dbReference>